<dbReference type="Proteomes" id="UP001285441">
    <property type="component" value="Unassembled WGS sequence"/>
</dbReference>
<proteinExistence type="predicted"/>
<feature type="domain" description="Heterokaryon incompatibility" evidence="1">
    <location>
        <begin position="34"/>
        <end position="118"/>
    </location>
</feature>
<accession>A0AAE0NZD5</accession>
<dbReference type="InterPro" id="IPR010730">
    <property type="entry name" value="HET"/>
</dbReference>
<keyword evidence="3" id="KW-1185">Reference proteome</keyword>
<reference evidence="2" key="2">
    <citation type="submission" date="2023-06" db="EMBL/GenBank/DDBJ databases">
        <authorList>
            <consortium name="Lawrence Berkeley National Laboratory"/>
            <person name="Haridas S."/>
            <person name="Hensen N."/>
            <person name="Bonometti L."/>
            <person name="Westerberg I."/>
            <person name="Brannstrom I.O."/>
            <person name="Guillou S."/>
            <person name="Cros-Aarteil S."/>
            <person name="Calhoun S."/>
            <person name="Kuo A."/>
            <person name="Mondo S."/>
            <person name="Pangilinan J."/>
            <person name="Riley R."/>
            <person name="LaButti K."/>
            <person name="Andreopoulos B."/>
            <person name="Lipzen A."/>
            <person name="Chen C."/>
            <person name="Yanf M."/>
            <person name="Daum C."/>
            <person name="Ng V."/>
            <person name="Clum A."/>
            <person name="Steindorff A."/>
            <person name="Ohm R."/>
            <person name="Martin F."/>
            <person name="Silar P."/>
            <person name="Natvig D."/>
            <person name="Lalanne C."/>
            <person name="Gautier V."/>
            <person name="Ament-velasquez S.L."/>
            <person name="Kruys A."/>
            <person name="Hutchinson M.I."/>
            <person name="Powell A.J."/>
            <person name="Barry K."/>
            <person name="Miller A.N."/>
            <person name="Grigoriev I.V."/>
            <person name="Debuchy R."/>
            <person name="Gladieux P."/>
            <person name="Thoren M.H."/>
            <person name="Johannesson H."/>
        </authorList>
    </citation>
    <scope>NUCLEOTIDE SEQUENCE</scope>
    <source>
        <strain evidence="2">CBS 232.78</strain>
    </source>
</reference>
<comment type="caution">
    <text evidence="2">The sequence shown here is derived from an EMBL/GenBank/DDBJ whole genome shotgun (WGS) entry which is preliminary data.</text>
</comment>
<protein>
    <submittedName>
        <fullName evidence="2">Heterokaryon incompatibility protein-domain-containing protein</fullName>
    </submittedName>
</protein>
<dbReference type="Pfam" id="PF06985">
    <property type="entry name" value="HET"/>
    <property type="match status" value="1"/>
</dbReference>
<dbReference type="InterPro" id="IPR052895">
    <property type="entry name" value="HetReg/Transcr_Mod"/>
</dbReference>
<dbReference type="AlphaFoldDB" id="A0AAE0NZD5"/>
<gene>
    <name evidence="2" type="ORF">B0H63DRAFT_446719</name>
</gene>
<name>A0AAE0NZD5_9PEZI</name>
<sequence length="692" mass="77037">MAIYTPLSASDREIRLLLLDAGSDDDVLRCNLDVALSYAWGSRSDRVDIELNGEPFSITRNLHAALKRLRYRDKTRTLWVDAVCIDQADNNEKAVQVALMSDIYSRTARCLIWLGEEPDVPVPTVSPDQAQKVNDLILETDKFLAGLMEQFEQGGGEMAGFADTLRQSMQGAHKDIGPDDFRITRTRPCSWYGDGRDIATLDAAATDPGSVQDSIFHAFALFRMLAQDRHLDQIPYLQQEETEGGSSIGTYNTNARRAAHWLASRDWWSRVWTVQECILPRESTVVYGPVETPWRCLLDGILNFLRHRDSCCATVSGVHDMLNFHVETLPELRAIRQLRDAGVPISLTHLLRKFRQRDASNHRDKVYALLPLVTEWYGGGPLAPSYSKSVVQVYTETMVSMIRASRSLDILYRPPEANVDKRLPGLPTWVLDLSHPLAAGGTLDRFEYQLPLYNASAGTPAQIEVLDNGKILALEGLRIDRIKRASTFQAYLHSVHQDSWKDTLKWWAAVAEEELDASADGRLDAFWRTICGDTVATTSPHSDTAALTLRRAASSYDQSDFNKWCAVNDLPELVSGLSTLSPPEGDDGPNLGGAISHVIRATTQQRRFIISQGNRMGLVPNIAVKEFPEPDEIFVFPGGKAPIILRSVGVKEIPGRGASTCYTLLGECYLHGVMNGEGMQGFESEKQTVYIV</sequence>
<dbReference type="PANTHER" id="PTHR24148">
    <property type="entry name" value="ANKYRIN REPEAT DOMAIN-CONTAINING PROTEIN 39 HOMOLOG-RELATED"/>
    <property type="match status" value="1"/>
</dbReference>
<evidence type="ECO:0000259" key="1">
    <source>
        <dbReference type="Pfam" id="PF06985"/>
    </source>
</evidence>
<reference evidence="2" key="1">
    <citation type="journal article" date="2023" name="Mol. Phylogenet. Evol.">
        <title>Genome-scale phylogeny and comparative genomics of the fungal order Sordariales.</title>
        <authorList>
            <person name="Hensen N."/>
            <person name="Bonometti L."/>
            <person name="Westerberg I."/>
            <person name="Brannstrom I.O."/>
            <person name="Guillou S."/>
            <person name="Cros-Aarteil S."/>
            <person name="Calhoun S."/>
            <person name="Haridas S."/>
            <person name="Kuo A."/>
            <person name="Mondo S."/>
            <person name="Pangilinan J."/>
            <person name="Riley R."/>
            <person name="LaButti K."/>
            <person name="Andreopoulos B."/>
            <person name="Lipzen A."/>
            <person name="Chen C."/>
            <person name="Yan M."/>
            <person name="Daum C."/>
            <person name="Ng V."/>
            <person name="Clum A."/>
            <person name="Steindorff A."/>
            <person name="Ohm R.A."/>
            <person name="Martin F."/>
            <person name="Silar P."/>
            <person name="Natvig D.O."/>
            <person name="Lalanne C."/>
            <person name="Gautier V."/>
            <person name="Ament-Velasquez S.L."/>
            <person name="Kruys A."/>
            <person name="Hutchinson M.I."/>
            <person name="Powell A.J."/>
            <person name="Barry K."/>
            <person name="Miller A.N."/>
            <person name="Grigoriev I.V."/>
            <person name="Debuchy R."/>
            <person name="Gladieux P."/>
            <person name="Hiltunen Thoren M."/>
            <person name="Johannesson H."/>
        </authorList>
    </citation>
    <scope>NUCLEOTIDE SEQUENCE</scope>
    <source>
        <strain evidence="2">CBS 232.78</strain>
    </source>
</reference>
<dbReference type="PANTHER" id="PTHR24148:SF64">
    <property type="entry name" value="HETEROKARYON INCOMPATIBILITY DOMAIN-CONTAINING PROTEIN"/>
    <property type="match status" value="1"/>
</dbReference>
<evidence type="ECO:0000313" key="3">
    <source>
        <dbReference type="Proteomes" id="UP001285441"/>
    </source>
</evidence>
<organism evidence="2 3">
    <name type="scientific">Podospora didyma</name>
    <dbReference type="NCBI Taxonomy" id="330526"/>
    <lineage>
        <taxon>Eukaryota</taxon>
        <taxon>Fungi</taxon>
        <taxon>Dikarya</taxon>
        <taxon>Ascomycota</taxon>
        <taxon>Pezizomycotina</taxon>
        <taxon>Sordariomycetes</taxon>
        <taxon>Sordariomycetidae</taxon>
        <taxon>Sordariales</taxon>
        <taxon>Podosporaceae</taxon>
        <taxon>Podospora</taxon>
    </lineage>
</organism>
<evidence type="ECO:0000313" key="2">
    <source>
        <dbReference type="EMBL" id="KAK3390618.1"/>
    </source>
</evidence>
<dbReference type="EMBL" id="JAULSW010000002">
    <property type="protein sequence ID" value="KAK3390618.1"/>
    <property type="molecule type" value="Genomic_DNA"/>
</dbReference>